<dbReference type="InterPro" id="IPR000297">
    <property type="entry name" value="PPIase_PpiC"/>
</dbReference>
<dbReference type="GO" id="GO:0003755">
    <property type="term" value="F:peptidyl-prolyl cis-trans isomerase activity"/>
    <property type="evidence" value="ECO:0007669"/>
    <property type="project" value="InterPro"/>
</dbReference>
<sequence>MRRVRQVLSEPLVHFLIIGAVVFGAWSALDRSPRDSDAQVIEVGPGRIAQLYQMFSRTWQRPPTPLELNGLVEAFVKEEIFYREGARMGLDRDDTVIRRRMQQKMEFLIEPRDAELNPSDEQLRAYLAENAAAFHVPVRIAFRQVFFDPTRHGDTLKADIARLLAAIEADESGEVPKDAGDPTLLPPAMPLMRADQIAANFGTEFAEALAVAPAGRWTGPLTSTFGQHLVFVDERTEKRDPSLDEVRDPVLREWQSAKRRTIADERYGALRANYEVIVTLPDDDRTSTVDADHD</sequence>
<proteinExistence type="predicted"/>
<keyword evidence="1" id="KW-0812">Transmembrane</keyword>
<dbReference type="RefSeq" id="WP_008839184.1">
    <property type="nucleotide sequence ID" value="NZ_AHAM01000250.1"/>
</dbReference>
<accession>H0HZI0</accession>
<organism evidence="3 4">
    <name type="scientific">Mesorhizobium alhagi CCNWXJ12-2</name>
    <dbReference type="NCBI Taxonomy" id="1107882"/>
    <lineage>
        <taxon>Bacteria</taxon>
        <taxon>Pseudomonadati</taxon>
        <taxon>Pseudomonadota</taxon>
        <taxon>Alphaproteobacteria</taxon>
        <taxon>Hyphomicrobiales</taxon>
        <taxon>Phyllobacteriaceae</taxon>
        <taxon>Allomesorhizobium</taxon>
    </lineage>
</organism>
<feature type="transmembrane region" description="Helical" evidence="1">
    <location>
        <begin position="12"/>
        <end position="29"/>
    </location>
</feature>
<keyword evidence="1" id="KW-1133">Transmembrane helix</keyword>
<evidence type="ECO:0000259" key="2">
    <source>
        <dbReference type="Pfam" id="PF13145"/>
    </source>
</evidence>
<gene>
    <name evidence="3" type="ORF">MAXJ12_28068</name>
</gene>
<feature type="domain" description="PpiC" evidence="2">
    <location>
        <begin position="118"/>
        <end position="248"/>
    </location>
</feature>
<keyword evidence="4" id="KW-1185">Reference proteome</keyword>
<protein>
    <recommendedName>
        <fullName evidence="2">PpiC domain-containing protein</fullName>
    </recommendedName>
</protein>
<evidence type="ECO:0000313" key="3">
    <source>
        <dbReference type="EMBL" id="EHK53892.1"/>
    </source>
</evidence>
<dbReference type="AlphaFoldDB" id="H0HZI0"/>
<reference evidence="3 4" key="1">
    <citation type="journal article" date="2012" name="J. Bacteriol.">
        <title>Draft Genome Sequence of Mesorhizobium alhagi CCNWXJ12-2T, a Novel Salt-Resistant Species Isolated from the Desert of Northwestern China.</title>
        <authorList>
            <person name="Zhou M."/>
            <person name="Chen W."/>
            <person name="Chen H."/>
            <person name="Wei G."/>
        </authorList>
    </citation>
    <scope>NUCLEOTIDE SEQUENCE [LARGE SCALE GENOMIC DNA]</scope>
    <source>
        <strain evidence="3 4">CCNWXJ12-2</strain>
    </source>
</reference>
<evidence type="ECO:0000256" key="1">
    <source>
        <dbReference type="SAM" id="Phobius"/>
    </source>
</evidence>
<dbReference type="Proteomes" id="UP000003250">
    <property type="component" value="Unassembled WGS sequence"/>
</dbReference>
<evidence type="ECO:0000313" key="4">
    <source>
        <dbReference type="Proteomes" id="UP000003250"/>
    </source>
</evidence>
<dbReference type="Pfam" id="PF13145">
    <property type="entry name" value="Rotamase_2"/>
    <property type="match status" value="1"/>
</dbReference>
<dbReference type="OrthoDB" id="196786at2"/>
<dbReference type="EMBL" id="AHAM01000250">
    <property type="protein sequence ID" value="EHK53892.1"/>
    <property type="molecule type" value="Genomic_DNA"/>
</dbReference>
<name>H0HZI0_9HYPH</name>
<dbReference type="PATRIC" id="fig|1107882.3.peg.5432"/>
<keyword evidence="1" id="KW-0472">Membrane</keyword>